<protein>
    <submittedName>
        <fullName evidence="1">Uncharacterized protein</fullName>
    </submittedName>
</protein>
<dbReference type="EMBL" id="GBRH01268196">
    <property type="protein sequence ID" value="JAD29699.1"/>
    <property type="molecule type" value="Transcribed_RNA"/>
</dbReference>
<reference evidence="1" key="1">
    <citation type="submission" date="2014-09" db="EMBL/GenBank/DDBJ databases">
        <authorList>
            <person name="Magalhaes I.L.F."/>
            <person name="Oliveira U."/>
            <person name="Santos F.R."/>
            <person name="Vidigal T.H.D.A."/>
            <person name="Brescovit A.D."/>
            <person name="Santos A.J."/>
        </authorList>
    </citation>
    <scope>NUCLEOTIDE SEQUENCE</scope>
    <source>
        <tissue evidence="1">Shoot tissue taken approximately 20 cm above the soil surface</tissue>
    </source>
</reference>
<reference evidence="1" key="2">
    <citation type="journal article" date="2015" name="Data Brief">
        <title>Shoot transcriptome of the giant reed, Arundo donax.</title>
        <authorList>
            <person name="Barrero R.A."/>
            <person name="Guerrero F.D."/>
            <person name="Moolhuijzen P."/>
            <person name="Goolsby J.A."/>
            <person name="Tidwell J."/>
            <person name="Bellgard S.E."/>
            <person name="Bellgard M.I."/>
        </authorList>
    </citation>
    <scope>NUCLEOTIDE SEQUENCE</scope>
    <source>
        <tissue evidence="1">Shoot tissue taken approximately 20 cm above the soil surface</tissue>
    </source>
</reference>
<dbReference type="AlphaFoldDB" id="A0A0A8YS27"/>
<name>A0A0A8YS27_ARUDO</name>
<evidence type="ECO:0000313" key="1">
    <source>
        <dbReference type="EMBL" id="JAD29699.1"/>
    </source>
</evidence>
<organism evidence="1">
    <name type="scientific">Arundo donax</name>
    <name type="common">Giant reed</name>
    <name type="synonym">Donax arundinaceus</name>
    <dbReference type="NCBI Taxonomy" id="35708"/>
    <lineage>
        <taxon>Eukaryota</taxon>
        <taxon>Viridiplantae</taxon>
        <taxon>Streptophyta</taxon>
        <taxon>Embryophyta</taxon>
        <taxon>Tracheophyta</taxon>
        <taxon>Spermatophyta</taxon>
        <taxon>Magnoliopsida</taxon>
        <taxon>Liliopsida</taxon>
        <taxon>Poales</taxon>
        <taxon>Poaceae</taxon>
        <taxon>PACMAD clade</taxon>
        <taxon>Arundinoideae</taxon>
        <taxon>Arundineae</taxon>
        <taxon>Arundo</taxon>
    </lineage>
</organism>
<sequence length="58" mass="6712">MSSDNLQLSSLAWMKAVCIRRCKKLEPFSIAKKKSLEKCEAINPVKHQYFTLEQLAQQ</sequence>
<proteinExistence type="predicted"/>
<accession>A0A0A8YS27</accession>